<dbReference type="EMBL" id="LJGT01000036">
    <property type="protein sequence ID" value="OEU93687.1"/>
    <property type="molecule type" value="Genomic_DNA"/>
</dbReference>
<gene>
    <name evidence="15" type="ORF">AN215_02625</name>
</gene>
<protein>
    <submittedName>
        <fullName evidence="15">Hydrogenase expression protein HypE</fullName>
    </submittedName>
</protein>
<dbReference type="GO" id="GO:0046872">
    <property type="term" value="F:metal ion binding"/>
    <property type="evidence" value="ECO:0007669"/>
    <property type="project" value="UniProtKB-KW"/>
</dbReference>
<feature type="binding site" evidence="11">
    <location>
        <position position="186"/>
    </location>
    <ligand>
        <name>[4Fe-4S] cluster</name>
        <dbReference type="ChEBI" id="CHEBI:49883"/>
        <label>1</label>
    </ligand>
</feature>
<comment type="caution">
    <text evidence="15">The sequence shown here is derived from an EMBL/GenBank/DDBJ whole genome shotgun (WGS) entry which is preliminary data.</text>
</comment>
<keyword evidence="5 11" id="KW-0004">4Fe-4S</keyword>
<dbReference type="RefSeq" id="WP_070012381.1">
    <property type="nucleotide sequence ID" value="NZ_LJGS01000042.1"/>
</dbReference>
<keyword evidence="16" id="KW-1185">Reference proteome</keyword>
<keyword evidence="9 11" id="KW-0408">Iron</keyword>
<feature type="domain" description="Cytochrome-c3 hydrogenase C-terminal" evidence="14">
    <location>
        <begin position="223"/>
        <end position="300"/>
    </location>
</feature>
<evidence type="ECO:0000259" key="13">
    <source>
        <dbReference type="Pfam" id="PF01058"/>
    </source>
</evidence>
<sequence>MGGEAATTATAPAAATALDEIHILWTSEGMSCDGDTVSVTAASLPSLEDVVLGAVPGLPKVHLHNKVLAYETGEDFLTAFRKGARGELGPFILVVEGSIPNENINGDGYWTSMGNDPDTGEPITLNTWLDRLAPQAWAVVAIGTCATYGGIHAMAGNPTGCMGLADYLGWDYRSKAGLPIVNVPGCPVQPDNFMETLLWVLHQAAGLAPTIPLDENLRPTWLFGKTVHEGCDRAAYYEQGDFAKDYNSPKCQVKIGCWGPVVNCNVTKRGWMDGVGGCPNVGGICIGCTMPGFPDKFMPFMDEPPGASLSSSLMSLYGPFIRSMRSITNRSANREPKWRHDEPALTSGYQPRWTGRK</sequence>
<evidence type="ECO:0000256" key="8">
    <source>
        <dbReference type="ARBA" id="ARBA00023002"/>
    </source>
</evidence>
<evidence type="ECO:0000256" key="10">
    <source>
        <dbReference type="ARBA" id="ARBA00023014"/>
    </source>
</evidence>
<comment type="cofactor">
    <cofactor evidence="1">
        <name>[4Fe-4S] cluster</name>
        <dbReference type="ChEBI" id="CHEBI:49883"/>
    </cofactor>
</comment>
<dbReference type="InterPro" id="IPR006137">
    <property type="entry name" value="NADH_UbQ_OxRdtase-like_20kDa"/>
</dbReference>
<keyword evidence="8" id="KW-0560">Oxidoreductase</keyword>
<evidence type="ECO:0000256" key="5">
    <source>
        <dbReference type="ARBA" id="ARBA00022485"/>
    </source>
</evidence>
<dbReference type="Pfam" id="PF14720">
    <property type="entry name" value="NiFe_hyd_SSU_C"/>
    <property type="match status" value="1"/>
</dbReference>
<keyword evidence="7" id="KW-0732">Signal</keyword>
<evidence type="ECO:0000313" key="16">
    <source>
        <dbReference type="Proteomes" id="UP000176087"/>
    </source>
</evidence>
<comment type="subunit">
    <text evidence="4">Heterodimer of a large and a small subunit.</text>
</comment>
<feature type="binding site" evidence="11">
    <location>
        <position position="285"/>
    </location>
    <ligand>
        <name>[3Fe-4S] cluster</name>
        <dbReference type="ChEBI" id="CHEBI:21137"/>
    </ligand>
</feature>
<dbReference type="PIRSF" id="PIRSF000310">
    <property type="entry name" value="NiFe_hyd_ssu"/>
    <property type="match status" value="1"/>
</dbReference>
<evidence type="ECO:0000259" key="14">
    <source>
        <dbReference type="Pfam" id="PF14720"/>
    </source>
</evidence>
<name>A0A1E7JUQ9_9ACTN</name>
<dbReference type="PANTHER" id="PTHR30013">
    <property type="entry name" value="NIFE / NIFESE HYDROGENASE SMALL SUBUNIT FAMILY MEMBER"/>
    <property type="match status" value="1"/>
</dbReference>
<feature type="binding site" evidence="11">
    <location>
        <position position="228"/>
    </location>
    <ligand>
        <name>[4Fe-4S] cluster</name>
        <dbReference type="ChEBI" id="CHEBI:49883"/>
        <label>2</label>
    </ligand>
</feature>
<evidence type="ECO:0000256" key="3">
    <source>
        <dbReference type="ARBA" id="ARBA00006605"/>
    </source>
</evidence>
<evidence type="ECO:0000256" key="2">
    <source>
        <dbReference type="ARBA" id="ARBA00004196"/>
    </source>
</evidence>
<dbReference type="GO" id="GO:0044569">
    <property type="term" value="C:[Ni-Fe] hydrogenase complex"/>
    <property type="evidence" value="ECO:0007669"/>
    <property type="project" value="TreeGrafter"/>
</dbReference>
<proteinExistence type="inferred from homology"/>
<dbReference type="AlphaFoldDB" id="A0A1E7JUQ9"/>
<dbReference type="PRINTS" id="PR00614">
    <property type="entry name" value="NIHGNASESMLL"/>
</dbReference>
<dbReference type="PANTHER" id="PTHR30013:SF5">
    <property type="entry name" value="HYDROGENASE SMALL SUBUNIT"/>
    <property type="match status" value="1"/>
</dbReference>
<feature type="domain" description="NADH:ubiquinone oxidoreductase-like 20kDa subunit" evidence="13">
    <location>
        <begin position="32"/>
        <end position="198"/>
    </location>
</feature>
<feature type="binding site" evidence="11">
    <location>
        <position position="231"/>
    </location>
    <ligand>
        <name>[4Fe-4S] cluster</name>
        <dbReference type="ChEBI" id="CHEBI:49883"/>
        <label>2</label>
    </ligand>
</feature>
<dbReference type="InterPro" id="IPR037024">
    <property type="entry name" value="NiFe_Hase_small_N_sf"/>
</dbReference>
<comment type="similarity">
    <text evidence="3">Belongs to the [NiFe]/[NiFeSe] hydrogenase small subunit family.</text>
</comment>
<feature type="binding site" evidence="11">
    <location>
        <position position="251"/>
    </location>
    <ligand>
        <name>[4Fe-4S] cluster</name>
        <dbReference type="ChEBI" id="CHEBI:49883"/>
        <label>2</label>
    </ligand>
</feature>
<dbReference type="GO" id="GO:0051538">
    <property type="term" value="F:3 iron, 4 sulfur cluster binding"/>
    <property type="evidence" value="ECO:0007669"/>
    <property type="project" value="UniProtKB-KW"/>
</dbReference>
<dbReference type="GO" id="GO:0016020">
    <property type="term" value="C:membrane"/>
    <property type="evidence" value="ECO:0007669"/>
    <property type="project" value="TreeGrafter"/>
</dbReference>
<comment type="subcellular location">
    <subcellularLocation>
        <location evidence="2">Cell envelope</location>
    </subcellularLocation>
</comment>
<dbReference type="PATRIC" id="fig|933944.5.peg.2362"/>
<dbReference type="GO" id="GO:0030313">
    <property type="term" value="C:cell envelope"/>
    <property type="evidence" value="ECO:0007669"/>
    <property type="project" value="UniProtKB-SubCell"/>
</dbReference>
<dbReference type="GO" id="GO:0009375">
    <property type="term" value="C:ferredoxin hydrogenase complex"/>
    <property type="evidence" value="ECO:0007669"/>
    <property type="project" value="InterPro"/>
</dbReference>
<feature type="binding site" evidence="11">
    <location>
        <position position="32"/>
    </location>
    <ligand>
        <name>[4Fe-4S] cluster</name>
        <dbReference type="ChEBI" id="CHEBI:49883"/>
        <label>1</label>
    </ligand>
</feature>
<dbReference type="Gene3D" id="4.10.480.10">
    <property type="entry name" value="Cytochrome-c3 hydrogenase, C-terminal domain"/>
    <property type="match status" value="1"/>
</dbReference>
<dbReference type="STRING" id="933944.AN215_02625"/>
<dbReference type="GO" id="GO:0008901">
    <property type="term" value="F:ferredoxin hydrogenase activity"/>
    <property type="evidence" value="ECO:0007669"/>
    <property type="project" value="InterPro"/>
</dbReference>
<dbReference type="OrthoDB" id="9766729at2"/>
<dbReference type="GO" id="GO:0009055">
    <property type="term" value="F:electron transfer activity"/>
    <property type="evidence" value="ECO:0007669"/>
    <property type="project" value="TreeGrafter"/>
</dbReference>
<keyword evidence="11" id="KW-0003">3Fe-4S</keyword>
<feature type="binding site" evidence="11">
    <location>
        <position position="288"/>
    </location>
    <ligand>
        <name>[3Fe-4S] cluster</name>
        <dbReference type="ChEBI" id="CHEBI:21137"/>
    </ligand>
</feature>
<keyword evidence="6 11" id="KW-0479">Metal-binding</keyword>
<evidence type="ECO:0000256" key="12">
    <source>
        <dbReference type="SAM" id="MobiDB-lite"/>
    </source>
</evidence>
<feature type="compositionally biased region" description="Basic and acidic residues" evidence="12">
    <location>
        <begin position="332"/>
        <end position="343"/>
    </location>
</feature>
<evidence type="ECO:0000256" key="4">
    <source>
        <dbReference type="ARBA" id="ARBA00011771"/>
    </source>
</evidence>
<dbReference type="InterPro" id="IPR037148">
    <property type="entry name" value="NiFe-Hase_small_C_sf"/>
</dbReference>
<dbReference type="Gene3D" id="3.40.50.700">
    <property type="entry name" value="NADH:ubiquinone oxidoreductase-like, 20kDa subunit"/>
    <property type="match status" value="1"/>
</dbReference>
<keyword evidence="10 11" id="KW-0411">Iron-sulfur</keyword>
<evidence type="ECO:0000256" key="11">
    <source>
        <dbReference type="PIRSR" id="PIRSR000310-1"/>
    </source>
</evidence>
<dbReference type="InterPro" id="IPR001821">
    <property type="entry name" value="NiFe_hydrogenase_ssu"/>
</dbReference>
<organism evidence="15 16">
    <name type="scientific">Streptomyces abyssalis</name>
    <dbReference type="NCBI Taxonomy" id="933944"/>
    <lineage>
        <taxon>Bacteria</taxon>
        <taxon>Bacillati</taxon>
        <taxon>Actinomycetota</taxon>
        <taxon>Actinomycetes</taxon>
        <taxon>Kitasatosporales</taxon>
        <taxon>Streptomycetaceae</taxon>
        <taxon>Streptomyces</taxon>
    </lineage>
</organism>
<feature type="region of interest" description="Disordered" evidence="12">
    <location>
        <begin position="331"/>
        <end position="357"/>
    </location>
</feature>
<dbReference type="GO" id="GO:0051539">
    <property type="term" value="F:4 iron, 4 sulfur cluster binding"/>
    <property type="evidence" value="ECO:0007669"/>
    <property type="project" value="UniProtKB-KW"/>
</dbReference>
<dbReference type="Proteomes" id="UP000176087">
    <property type="component" value="Unassembled WGS sequence"/>
</dbReference>
<evidence type="ECO:0000256" key="6">
    <source>
        <dbReference type="ARBA" id="ARBA00022723"/>
    </source>
</evidence>
<dbReference type="InterPro" id="IPR027394">
    <property type="entry name" value="Cytochrome-c3_hydrogenase_C"/>
</dbReference>
<evidence type="ECO:0000313" key="15">
    <source>
        <dbReference type="EMBL" id="OEU93687.1"/>
    </source>
</evidence>
<dbReference type="Pfam" id="PF01058">
    <property type="entry name" value="Oxidored_q6"/>
    <property type="match status" value="1"/>
</dbReference>
<reference evidence="15 16" key="1">
    <citation type="journal article" date="2016" name="Front. Microbiol.">
        <title>Comparative Genomics Analysis of Streptomyces Species Reveals Their Adaptation to the Marine Environment and Their Diversity at the Genomic Level.</title>
        <authorList>
            <person name="Tian X."/>
            <person name="Zhang Z."/>
            <person name="Yang T."/>
            <person name="Chen M."/>
            <person name="Li J."/>
            <person name="Chen F."/>
            <person name="Yang J."/>
            <person name="Li W."/>
            <person name="Zhang B."/>
            <person name="Zhang Z."/>
            <person name="Wu J."/>
            <person name="Zhang C."/>
            <person name="Long L."/>
            <person name="Xiao J."/>
        </authorList>
    </citation>
    <scope>NUCLEOTIDE SEQUENCE [LARGE SCALE GENOMIC DNA]</scope>
    <source>
        <strain evidence="15 16">SCSIO 10390</strain>
    </source>
</reference>
<feature type="binding site" evidence="11">
    <location>
        <position position="257"/>
    </location>
    <ligand>
        <name>[4Fe-4S] cluster</name>
        <dbReference type="ChEBI" id="CHEBI:49883"/>
        <label>2</label>
    </ligand>
</feature>
<feature type="binding site" evidence="11">
    <location>
        <position position="145"/>
    </location>
    <ligand>
        <name>[4Fe-4S] cluster</name>
        <dbReference type="ChEBI" id="CHEBI:49883"/>
        <label>1</label>
    </ligand>
</feature>
<evidence type="ECO:0000256" key="9">
    <source>
        <dbReference type="ARBA" id="ARBA00023004"/>
    </source>
</evidence>
<accession>A0A1E7JUQ9</accession>
<evidence type="ECO:0000256" key="1">
    <source>
        <dbReference type="ARBA" id="ARBA00001966"/>
    </source>
</evidence>
<dbReference type="GO" id="GO:0009061">
    <property type="term" value="P:anaerobic respiration"/>
    <property type="evidence" value="ECO:0007669"/>
    <property type="project" value="TreeGrafter"/>
</dbReference>
<dbReference type="SUPFAM" id="SSF56770">
    <property type="entry name" value="HydA/Nqo6-like"/>
    <property type="match status" value="1"/>
</dbReference>
<evidence type="ECO:0000256" key="7">
    <source>
        <dbReference type="ARBA" id="ARBA00022729"/>
    </source>
</evidence>